<dbReference type="OrthoDB" id="8117292at2"/>
<dbReference type="Pfam" id="PF08327">
    <property type="entry name" value="AHSA1"/>
    <property type="match status" value="1"/>
</dbReference>
<evidence type="ECO:0000256" key="1">
    <source>
        <dbReference type="ARBA" id="ARBA00006817"/>
    </source>
</evidence>
<protein>
    <submittedName>
        <fullName evidence="3">Activator of HSP90 ATPase</fullName>
    </submittedName>
</protein>
<organism evidence="3 4">
    <name type="scientific">Microbacterium oleivorans</name>
    <dbReference type="NCBI Taxonomy" id="273677"/>
    <lineage>
        <taxon>Bacteria</taxon>
        <taxon>Bacillati</taxon>
        <taxon>Actinomycetota</taxon>
        <taxon>Actinomycetes</taxon>
        <taxon>Micrococcales</taxon>
        <taxon>Microbacteriaceae</taxon>
        <taxon>Microbacterium</taxon>
    </lineage>
</organism>
<accession>A0A177KEW8</accession>
<feature type="domain" description="Activator of Hsp90 ATPase homologue 1/2-like C-terminal" evidence="2">
    <location>
        <begin position="7"/>
        <end position="125"/>
    </location>
</feature>
<dbReference type="Proteomes" id="UP000076998">
    <property type="component" value="Unassembled WGS sequence"/>
</dbReference>
<sequence length="136" mass="14887">MVTEIRASVEDVWRCLTVGRSAWWPEMRFEAVVDSPLVETWVEDGRQGVASGSVTHCVEPHVLGFRWSEDGWDGPLDVEIELVGHGDSTPVRLTESGFSGVGTPDSLPSEHAAGWRYHLARLKSASEARAVDADVS</sequence>
<gene>
    <name evidence="3" type="ORF">AYL44_02860</name>
</gene>
<dbReference type="InterPro" id="IPR013538">
    <property type="entry name" value="ASHA1/2-like_C"/>
</dbReference>
<dbReference type="CDD" id="cd07814">
    <property type="entry name" value="SRPBCC_CalC_Aha1-like"/>
    <property type="match status" value="1"/>
</dbReference>
<dbReference type="AlphaFoldDB" id="A0A177KEW8"/>
<evidence type="ECO:0000259" key="2">
    <source>
        <dbReference type="Pfam" id="PF08327"/>
    </source>
</evidence>
<dbReference type="EMBL" id="LSTV01000001">
    <property type="protein sequence ID" value="OAH51942.1"/>
    <property type="molecule type" value="Genomic_DNA"/>
</dbReference>
<comment type="similarity">
    <text evidence="1">Belongs to the AHA1 family.</text>
</comment>
<dbReference type="InterPro" id="IPR023393">
    <property type="entry name" value="START-like_dom_sf"/>
</dbReference>
<name>A0A177KEW8_9MICO</name>
<proteinExistence type="inferred from homology"/>
<dbReference type="SUPFAM" id="SSF55961">
    <property type="entry name" value="Bet v1-like"/>
    <property type="match status" value="1"/>
</dbReference>
<reference evidence="3 4" key="1">
    <citation type="submission" date="2016-02" db="EMBL/GenBank/DDBJ databases">
        <authorList>
            <person name="Wen L."/>
            <person name="He K."/>
            <person name="Yang H."/>
        </authorList>
    </citation>
    <scope>NUCLEOTIDE SEQUENCE [LARGE SCALE GENOMIC DNA]</scope>
    <source>
        <strain evidence="3 4">CD11_3</strain>
    </source>
</reference>
<evidence type="ECO:0000313" key="4">
    <source>
        <dbReference type="Proteomes" id="UP000076998"/>
    </source>
</evidence>
<evidence type="ECO:0000313" key="3">
    <source>
        <dbReference type="EMBL" id="OAH51942.1"/>
    </source>
</evidence>
<comment type="caution">
    <text evidence="3">The sequence shown here is derived from an EMBL/GenBank/DDBJ whole genome shotgun (WGS) entry which is preliminary data.</text>
</comment>
<dbReference type="Gene3D" id="3.30.530.20">
    <property type="match status" value="1"/>
</dbReference>